<feature type="chain" id="PRO_5046698959" evidence="1">
    <location>
        <begin position="23"/>
        <end position="188"/>
    </location>
</feature>
<comment type="caution">
    <text evidence="2">The sequence shown here is derived from an EMBL/GenBank/DDBJ whole genome shotgun (WGS) entry which is preliminary data.</text>
</comment>
<evidence type="ECO:0000313" key="2">
    <source>
        <dbReference type="EMBL" id="MBM0104637.1"/>
    </source>
</evidence>
<feature type="signal peptide" evidence="1">
    <location>
        <begin position="1"/>
        <end position="22"/>
    </location>
</feature>
<sequence length="188" mass="20336">MNTLQRVLSFAVLLTVPLLTTAGDQNATESSRASTNRGSSPLVEKVRQATARYRDISVAIAEGWVPATPCVSGPNFGAMGVHFALPARVGDGEIDGAEPELLIYEPQSNGAMRLVGVEFLVIAADWAKNNPDGGAPSVDGHLMHFVGEPNRYGLPAFYELHVWAWERNPDGFFADWNRLVTCNKQPAS</sequence>
<reference evidence="2 3" key="1">
    <citation type="journal article" date="2021" name="Int. J. Syst. Evol. Microbiol.">
        <title>Steroidobacter gossypii sp. nov., isolated from soil of cotton cropping field.</title>
        <authorList>
            <person name="Huang R."/>
            <person name="Yang S."/>
            <person name="Zhen C."/>
            <person name="Liu W."/>
        </authorList>
    </citation>
    <scope>NUCLEOTIDE SEQUENCE [LARGE SCALE GENOMIC DNA]</scope>
    <source>
        <strain evidence="2 3">S1-65</strain>
    </source>
</reference>
<protein>
    <submittedName>
        <fullName evidence="2">Uncharacterized protein</fullName>
    </submittedName>
</protein>
<evidence type="ECO:0000313" key="3">
    <source>
        <dbReference type="Proteomes" id="UP000661077"/>
    </source>
</evidence>
<gene>
    <name evidence="2" type="ORF">JM946_07760</name>
</gene>
<proteinExistence type="predicted"/>
<organism evidence="2 3">
    <name type="scientific">Steroidobacter gossypii</name>
    <dbReference type="NCBI Taxonomy" id="2805490"/>
    <lineage>
        <taxon>Bacteria</taxon>
        <taxon>Pseudomonadati</taxon>
        <taxon>Pseudomonadota</taxon>
        <taxon>Gammaproteobacteria</taxon>
        <taxon>Steroidobacterales</taxon>
        <taxon>Steroidobacteraceae</taxon>
        <taxon>Steroidobacter</taxon>
    </lineage>
</organism>
<evidence type="ECO:0000256" key="1">
    <source>
        <dbReference type="SAM" id="SignalP"/>
    </source>
</evidence>
<dbReference type="EMBL" id="JAEVLS010000002">
    <property type="protein sequence ID" value="MBM0104637.1"/>
    <property type="molecule type" value="Genomic_DNA"/>
</dbReference>
<keyword evidence="3" id="KW-1185">Reference proteome</keyword>
<name>A0ABS1WUH9_9GAMM</name>
<keyword evidence="1" id="KW-0732">Signal</keyword>
<dbReference type="Proteomes" id="UP000661077">
    <property type="component" value="Unassembled WGS sequence"/>
</dbReference>
<dbReference type="RefSeq" id="WP_203166633.1">
    <property type="nucleotide sequence ID" value="NZ_JAEVLS010000002.1"/>
</dbReference>
<accession>A0ABS1WUH9</accession>